<dbReference type="Proteomes" id="UP000291343">
    <property type="component" value="Unassembled WGS sequence"/>
</dbReference>
<gene>
    <name evidence="1" type="ORF">LSTR_LSTR004444</name>
</gene>
<dbReference type="EMBL" id="QKKF02014912">
    <property type="protein sequence ID" value="RZF42525.1"/>
    <property type="molecule type" value="Genomic_DNA"/>
</dbReference>
<name>A0A482X981_LAOST</name>
<reference evidence="1 2" key="1">
    <citation type="journal article" date="2017" name="Gigascience">
        <title>Genome sequence of the small brown planthopper, Laodelphax striatellus.</title>
        <authorList>
            <person name="Zhu J."/>
            <person name="Jiang F."/>
            <person name="Wang X."/>
            <person name="Yang P."/>
            <person name="Bao Y."/>
            <person name="Zhao W."/>
            <person name="Wang W."/>
            <person name="Lu H."/>
            <person name="Wang Q."/>
            <person name="Cui N."/>
            <person name="Li J."/>
            <person name="Chen X."/>
            <person name="Luo L."/>
            <person name="Yu J."/>
            <person name="Kang L."/>
            <person name="Cui F."/>
        </authorList>
    </citation>
    <scope>NUCLEOTIDE SEQUENCE [LARGE SCALE GENOMIC DNA]</scope>
    <source>
        <strain evidence="1">Lst14</strain>
    </source>
</reference>
<organism evidence="1 2">
    <name type="scientific">Laodelphax striatellus</name>
    <name type="common">Small brown planthopper</name>
    <name type="synonym">Delphax striatella</name>
    <dbReference type="NCBI Taxonomy" id="195883"/>
    <lineage>
        <taxon>Eukaryota</taxon>
        <taxon>Metazoa</taxon>
        <taxon>Ecdysozoa</taxon>
        <taxon>Arthropoda</taxon>
        <taxon>Hexapoda</taxon>
        <taxon>Insecta</taxon>
        <taxon>Pterygota</taxon>
        <taxon>Neoptera</taxon>
        <taxon>Paraneoptera</taxon>
        <taxon>Hemiptera</taxon>
        <taxon>Auchenorrhyncha</taxon>
        <taxon>Fulgoroidea</taxon>
        <taxon>Delphacidae</taxon>
        <taxon>Criomorphinae</taxon>
        <taxon>Laodelphax</taxon>
    </lineage>
</organism>
<keyword evidence="2" id="KW-1185">Reference proteome</keyword>
<accession>A0A482X981</accession>
<evidence type="ECO:0000313" key="1">
    <source>
        <dbReference type="EMBL" id="RZF42525.1"/>
    </source>
</evidence>
<evidence type="ECO:0000313" key="2">
    <source>
        <dbReference type="Proteomes" id="UP000291343"/>
    </source>
</evidence>
<protein>
    <submittedName>
        <fullName evidence="1">Uncharacterized protein</fullName>
    </submittedName>
</protein>
<sequence>MDNDNYEEFQESLIFYRTGFCKKVIRITESINQLEECDLTLSTKPKKSKKVNWKYNPKLTQDQIFEGELESLKEEAEGSSSDYKNLLKVEEMMKKMKLLKEVSEVDETVKGIPDEVILEKLKRFGV</sequence>
<dbReference type="OrthoDB" id="10618211at2759"/>
<dbReference type="AlphaFoldDB" id="A0A482X981"/>
<proteinExistence type="predicted"/>
<comment type="caution">
    <text evidence="1">The sequence shown here is derived from an EMBL/GenBank/DDBJ whole genome shotgun (WGS) entry which is preliminary data.</text>
</comment>
<dbReference type="InParanoid" id="A0A482X981"/>